<dbReference type="Gene3D" id="3.40.50.980">
    <property type="match status" value="2"/>
</dbReference>
<dbReference type="InterPro" id="IPR015424">
    <property type="entry name" value="PyrdxlP-dep_Trfase"/>
</dbReference>
<proteinExistence type="inferred from homology"/>
<evidence type="ECO:0000256" key="6">
    <source>
        <dbReference type="ARBA" id="ARBA00022679"/>
    </source>
</evidence>
<dbReference type="InterPro" id="IPR009081">
    <property type="entry name" value="PP-bd_ACP"/>
</dbReference>
<evidence type="ECO:0000256" key="8">
    <source>
        <dbReference type="ARBA" id="ARBA00022898"/>
    </source>
</evidence>
<evidence type="ECO:0000256" key="11">
    <source>
        <dbReference type="ARBA" id="ARBA00054155"/>
    </source>
</evidence>
<comment type="similarity">
    <text evidence="10">In the C-terminal section; belongs to the NRP synthetase family.</text>
</comment>
<dbReference type="Pfam" id="PF00109">
    <property type="entry name" value="ketoacyl-synt"/>
    <property type="match status" value="1"/>
</dbReference>
<accession>A0A4V2E2Y3</accession>
<comment type="caution">
    <text evidence="14">The sequence shown here is derived from an EMBL/GenBank/DDBJ whole genome shotgun (WGS) entry which is preliminary data.</text>
</comment>
<dbReference type="NCBIfam" id="TIGR01733">
    <property type="entry name" value="AA-adenyl-dom"/>
    <property type="match status" value="1"/>
</dbReference>
<evidence type="ECO:0000256" key="4">
    <source>
        <dbReference type="ARBA" id="ARBA00022450"/>
    </source>
</evidence>
<dbReference type="InterPro" id="IPR015422">
    <property type="entry name" value="PyrdxlP-dep_Trfase_small"/>
</dbReference>
<dbReference type="FunFam" id="3.40.50.980:FF:000001">
    <property type="entry name" value="Non-ribosomal peptide synthetase"/>
    <property type="match status" value="1"/>
</dbReference>
<dbReference type="InterPro" id="IPR040097">
    <property type="entry name" value="FAAL/FAAC"/>
</dbReference>
<dbReference type="SUPFAM" id="SSF55048">
    <property type="entry name" value="Probable ACP-binding domain of malonyl-CoA ACP transacylase"/>
    <property type="match status" value="1"/>
</dbReference>
<dbReference type="GO" id="GO:0008483">
    <property type="term" value="F:transaminase activity"/>
    <property type="evidence" value="ECO:0007669"/>
    <property type="project" value="InterPro"/>
</dbReference>
<evidence type="ECO:0000256" key="2">
    <source>
        <dbReference type="ARBA" id="ARBA00005194"/>
    </source>
</evidence>
<dbReference type="Gene3D" id="3.40.50.12780">
    <property type="entry name" value="N-terminal domain of ligase-like"/>
    <property type="match status" value="1"/>
</dbReference>
<dbReference type="SUPFAM" id="SSF56801">
    <property type="entry name" value="Acetyl-CoA synthetase-like"/>
    <property type="match status" value="2"/>
</dbReference>
<dbReference type="Pfam" id="PF23024">
    <property type="entry name" value="AMP-dom_DIP2-like"/>
    <property type="match status" value="1"/>
</dbReference>
<dbReference type="GO" id="GO:0006633">
    <property type="term" value="P:fatty acid biosynthetic process"/>
    <property type="evidence" value="ECO:0007669"/>
    <property type="project" value="UniProtKB-UniPathway"/>
</dbReference>
<dbReference type="InterPro" id="IPR014030">
    <property type="entry name" value="Ketoacyl_synth_N"/>
</dbReference>
<dbReference type="InterPro" id="IPR016035">
    <property type="entry name" value="Acyl_Trfase/lysoPLipase"/>
</dbReference>
<dbReference type="GO" id="GO:0030170">
    <property type="term" value="F:pyridoxal phosphate binding"/>
    <property type="evidence" value="ECO:0007669"/>
    <property type="project" value="InterPro"/>
</dbReference>
<dbReference type="Proteomes" id="UP000292345">
    <property type="component" value="Unassembled WGS sequence"/>
</dbReference>
<dbReference type="InterPro" id="IPR014043">
    <property type="entry name" value="Acyl_transferase_dom"/>
</dbReference>
<dbReference type="GO" id="GO:0004312">
    <property type="term" value="F:fatty acid synthase activity"/>
    <property type="evidence" value="ECO:0007669"/>
    <property type="project" value="TreeGrafter"/>
</dbReference>
<dbReference type="Pfam" id="PF16197">
    <property type="entry name" value="KAsynt_C_assoc"/>
    <property type="match status" value="1"/>
</dbReference>
<dbReference type="PROSITE" id="PS00455">
    <property type="entry name" value="AMP_BINDING"/>
    <property type="match status" value="2"/>
</dbReference>
<dbReference type="Gene3D" id="3.40.47.10">
    <property type="match status" value="1"/>
</dbReference>
<feature type="domain" description="Carrier" evidence="12">
    <location>
        <begin position="610"/>
        <end position="688"/>
    </location>
</feature>
<dbReference type="SUPFAM" id="SSF52777">
    <property type="entry name" value="CoA-dependent acyltransferases"/>
    <property type="match status" value="2"/>
</dbReference>
<reference evidence="14 15" key="1">
    <citation type="submission" date="2018-01" db="EMBL/GenBank/DDBJ databases">
        <title>Co-occurrence of chitin degradation, pigmentation and bioactivity in marine Pseudoalteromonas.</title>
        <authorList>
            <person name="Paulsen S."/>
            <person name="Gram L."/>
            <person name="Machado H."/>
        </authorList>
    </citation>
    <scope>NUCLEOTIDE SEQUENCE [LARGE SCALE GENOMIC DNA]</scope>
    <source>
        <strain evidence="14 15">S1946</strain>
    </source>
</reference>
<keyword evidence="5" id="KW-0597">Phosphoprotein</keyword>
<dbReference type="SMART" id="SM01294">
    <property type="entry name" value="PKS_PP_betabranch"/>
    <property type="match status" value="1"/>
</dbReference>
<dbReference type="InterPro" id="IPR016039">
    <property type="entry name" value="Thiolase-like"/>
</dbReference>
<dbReference type="Pfam" id="PF00501">
    <property type="entry name" value="AMP-binding"/>
    <property type="match status" value="2"/>
</dbReference>
<dbReference type="UniPathway" id="UPA00094"/>
<dbReference type="SUPFAM" id="SSF53901">
    <property type="entry name" value="Thiolase-like"/>
    <property type="match status" value="1"/>
</dbReference>
<dbReference type="SMART" id="SM00827">
    <property type="entry name" value="PKS_AT"/>
    <property type="match status" value="1"/>
</dbReference>
<comment type="function">
    <text evidence="11">Involved in production of the polyketide antibiotic thailandamide.</text>
</comment>
<gene>
    <name evidence="14" type="ORF">C3B51_12875</name>
</gene>
<dbReference type="SMART" id="SM00823">
    <property type="entry name" value="PKS_PP"/>
    <property type="match status" value="3"/>
</dbReference>
<dbReference type="FunFam" id="3.40.47.10:FF:000019">
    <property type="entry name" value="Polyketide synthase type I"/>
    <property type="match status" value="1"/>
</dbReference>
<dbReference type="SUPFAM" id="SSF52151">
    <property type="entry name" value="FabD/lysophospholipase-like"/>
    <property type="match status" value="1"/>
</dbReference>
<dbReference type="PROSITE" id="PS50075">
    <property type="entry name" value="CARRIER"/>
    <property type="match status" value="3"/>
</dbReference>
<dbReference type="InterPro" id="IPR014031">
    <property type="entry name" value="Ketoacyl_synth_C"/>
</dbReference>
<dbReference type="Gene3D" id="3.40.366.10">
    <property type="entry name" value="Malonyl-Coenzyme A Acyl Carrier Protein, domain 2"/>
    <property type="match status" value="1"/>
</dbReference>
<dbReference type="FunFam" id="3.40.50.12780:FF:000012">
    <property type="entry name" value="Non-ribosomal peptide synthetase"/>
    <property type="match status" value="1"/>
</dbReference>
<dbReference type="CDD" id="cd00833">
    <property type="entry name" value="PKS"/>
    <property type="match status" value="1"/>
</dbReference>
<dbReference type="Pfam" id="PF00668">
    <property type="entry name" value="Condensation"/>
    <property type="match status" value="1"/>
</dbReference>
<dbReference type="Gene3D" id="3.40.640.10">
    <property type="entry name" value="Type I PLP-dependent aspartate aminotransferase-like (Major domain)"/>
    <property type="match status" value="1"/>
</dbReference>
<dbReference type="PROSITE" id="PS52004">
    <property type="entry name" value="KS3_2"/>
    <property type="match status" value="1"/>
</dbReference>
<evidence type="ECO:0000256" key="7">
    <source>
        <dbReference type="ARBA" id="ARBA00022832"/>
    </source>
</evidence>
<feature type="domain" description="Ketosynthase family 3 (KS3)" evidence="13">
    <location>
        <begin position="727"/>
        <end position="1142"/>
    </location>
</feature>
<dbReference type="Pfam" id="PF00550">
    <property type="entry name" value="PP-binding"/>
    <property type="match status" value="3"/>
</dbReference>
<dbReference type="InterPro" id="IPR045851">
    <property type="entry name" value="AMP-bd_C_sf"/>
</dbReference>
<evidence type="ECO:0000256" key="1">
    <source>
        <dbReference type="ARBA" id="ARBA00001957"/>
    </source>
</evidence>
<protein>
    <submittedName>
        <fullName evidence="14">Non-ribosomal peptide synthetase</fullName>
    </submittedName>
</protein>
<dbReference type="InterPro" id="IPR042099">
    <property type="entry name" value="ANL_N_sf"/>
</dbReference>
<keyword evidence="9" id="KW-0443">Lipid metabolism</keyword>
<dbReference type="PROSITE" id="PS00606">
    <property type="entry name" value="KS3_1"/>
    <property type="match status" value="1"/>
</dbReference>
<dbReference type="InterPro" id="IPR015421">
    <property type="entry name" value="PyrdxlP-dep_Trfase_major"/>
</dbReference>
<dbReference type="InterPro" id="IPR016036">
    <property type="entry name" value="Malonyl_transacylase_ACP-bd"/>
</dbReference>
<dbReference type="EMBL" id="PPUZ01000034">
    <property type="protein sequence ID" value="RZM80181.1"/>
    <property type="molecule type" value="Genomic_DNA"/>
</dbReference>
<dbReference type="InterPro" id="IPR010071">
    <property type="entry name" value="AA_adenyl_dom"/>
</dbReference>
<evidence type="ECO:0000256" key="5">
    <source>
        <dbReference type="ARBA" id="ARBA00022553"/>
    </source>
</evidence>
<dbReference type="InterPro" id="IPR000873">
    <property type="entry name" value="AMP-dep_synth/lig_dom"/>
</dbReference>
<dbReference type="GO" id="GO:0031177">
    <property type="term" value="F:phosphopantetheine binding"/>
    <property type="evidence" value="ECO:0007669"/>
    <property type="project" value="InterPro"/>
</dbReference>
<dbReference type="InterPro" id="IPR032821">
    <property type="entry name" value="PKS_assoc"/>
</dbReference>
<dbReference type="InterPro" id="IPR005814">
    <property type="entry name" value="Aminotrans_3"/>
</dbReference>
<dbReference type="Pfam" id="PF00698">
    <property type="entry name" value="Acyl_transf_1"/>
    <property type="match status" value="1"/>
</dbReference>
<keyword evidence="7" id="KW-0276">Fatty acid metabolism</keyword>
<dbReference type="SUPFAM" id="SSF53383">
    <property type="entry name" value="PLP-dependent transferases"/>
    <property type="match status" value="1"/>
</dbReference>
<evidence type="ECO:0000313" key="14">
    <source>
        <dbReference type="EMBL" id="RZM80181.1"/>
    </source>
</evidence>
<dbReference type="PROSITE" id="PS00012">
    <property type="entry name" value="PHOSPHOPANTETHEINE"/>
    <property type="match status" value="2"/>
</dbReference>
<dbReference type="FunFam" id="3.40.50.12780:FF:000013">
    <property type="entry name" value="Long-chain-fatty-acid--AMP ligase FadD32"/>
    <property type="match status" value="1"/>
</dbReference>
<dbReference type="InterPro" id="IPR001227">
    <property type="entry name" value="Ac_transferase_dom_sf"/>
</dbReference>
<feature type="domain" description="Carrier" evidence="12">
    <location>
        <begin position="1612"/>
        <end position="1690"/>
    </location>
</feature>
<organism evidence="14 15">
    <name type="scientific">Pseudoalteromonas rubra</name>
    <dbReference type="NCBI Taxonomy" id="43658"/>
    <lineage>
        <taxon>Bacteria</taxon>
        <taxon>Pseudomonadati</taxon>
        <taxon>Pseudomonadota</taxon>
        <taxon>Gammaproteobacteria</taxon>
        <taxon>Alteromonadales</taxon>
        <taxon>Pseudoalteromonadaceae</taxon>
        <taxon>Pseudoalteromonas</taxon>
    </lineage>
</organism>
<dbReference type="SMART" id="SM00825">
    <property type="entry name" value="PKS_KS"/>
    <property type="match status" value="1"/>
</dbReference>
<keyword evidence="8" id="KW-0663">Pyridoxal phosphate</keyword>
<dbReference type="GO" id="GO:0004315">
    <property type="term" value="F:3-oxoacyl-[acyl-carrier-protein] synthase activity"/>
    <property type="evidence" value="ECO:0007669"/>
    <property type="project" value="InterPro"/>
</dbReference>
<dbReference type="InterPro" id="IPR018201">
    <property type="entry name" value="Ketoacyl_synth_AS"/>
</dbReference>
<dbReference type="Gene3D" id="1.10.1200.10">
    <property type="entry name" value="ACP-like"/>
    <property type="match status" value="3"/>
</dbReference>
<comment type="pathway">
    <text evidence="2">Lipid metabolism; fatty acid biosynthesis.</text>
</comment>
<evidence type="ECO:0000256" key="10">
    <source>
        <dbReference type="ARBA" id="ARBA00029443"/>
    </source>
</evidence>
<dbReference type="InterPro" id="IPR050091">
    <property type="entry name" value="PKS_NRPS_Biosynth_Enz"/>
</dbReference>
<keyword evidence="4" id="KW-0596">Phosphopantetheine</keyword>
<comment type="similarity">
    <text evidence="3">Belongs to the ATP-dependent AMP-binding enzyme family.</text>
</comment>
<dbReference type="InterPro" id="IPR023213">
    <property type="entry name" value="CAT-like_dom_sf"/>
</dbReference>
<feature type="domain" description="Carrier" evidence="12">
    <location>
        <begin position="3234"/>
        <end position="3309"/>
    </location>
</feature>
<dbReference type="InterPro" id="IPR020841">
    <property type="entry name" value="PKS_Beta-ketoAc_synthase_dom"/>
</dbReference>
<dbReference type="Gene3D" id="3.30.559.30">
    <property type="entry name" value="Nonribosomal peptide synthetase, condensation domain"/>
    <property type="match status" value="1"/>
</dbReference>
<dbReference type="PANTHER" id="PTHR43775:SF37">
    <property type="entry name" value="SI:DKEY-61P9.11"/>
    <property type="match status" value="1"/>
</dbReference>
<dbReference type="InterPro" id="IPR020845">
    <property type="entry name" value="AMP-binding_CS"/>
</dbReference>
<dbReference type="PANTHER" id="PTHR43775">
    <property type="entry name" value="FATTY ACID SYNTHASE"/>
    <property type="match status" value="1"/>
</dbReference>
<dbReference type="Gene3D" id="3.30.559.10">
    <property type="entry name" value="Chloramphenicol acetyltransferase-like domain"/>
    <property type="match status" value="1"/>
</dbReference>
<evidence type="ECO:0000259" key="12">
    <source>
        <dbReference type="PROSITE" id="PS50075"/>
    </source>
</evidence>
<dbReference type="Gene3D" id="3.30.300.30">
    <property type="match status" value="2"/>
</dbReference>
<dbReference type="CDD" id="cd05931">
    <property type="entry name" value="FAAL"/>
    <property type="match status" value="1"/>
</dbReference>
<dbReference type="RefSeq" id="WP_130245283.1">
    <property type="nucleotide sequence ID" value="NZ_PPUZ01000034.1"/>
</dbReference>
<comment type="cofactor">
    <cofactor evidence="1">
        <name>pantetheine 4'-phosphate</name>
        <dbReference type="ChEBI" id="CHEBI:47942"/>
    </cofactor>
</comment>
<dbReference type="Pfam" id="PF00202">
    <property type="entry name" value="Aminotran_3"/>
    <property type="match status" value="1"/>
</dbReference>
<dbReference type="InterPro" id="IPR006162">
    <property type="entry name" value="Ppantetheine_attach_site"/>
</dbReference>
<dbReference type="InterPro" id="IPR025110">
    <property type="entry name" value="AMP-bd_C"/>
</dbReference>
<dbReference type="Gene3D" id="2.30.38.10">
    <property type="entry name" value="Luciferase, Domain 3"/>
    <property type="match status" value="1"/>
</dbReference>
<dbReference type="InterPro" id="IPR020806">
    <property type="entry name" value="PKS_PP-bd"/>
</dbReference>
<name>A0A4V2E2Y3_9GAMM</name>
<sequence length="3346" mass="363523">MNNDLVATLVTLARTRGDDIAYQYFFEDNQPAVSLSYAELDLKSRKIAARLLTYFDRGDRALLLYNSGFEFVEAFFACLYAGIVAVPVYPPKKNQNTDRLRSIIEDAGATGALTSNKIYEIAQPLFEAEASLSNVSIIATDSEGVEQVEPMPWQDIRIAPQDLAFLQYTSGSTGSPKGVMVSHANIMDNEEMMKLAFGHSSDTPIVSWLPHFHDMGLIFGILHPIYIGAPAALMNPTSFLQKPLRWLKLLSETKAVTSSAPNFAYDLCVDTIKEAELANLDLSHWQSALNGAEPVRASTLERFYQKFKRCGFRREATAPCYGMAETTLFATGGRLLKTPSVLQLDSKDMHQGKASLLTPASTSTESFYDQNATDNNPADNQPYYAVSCGSTWHGHTLAIVNPGTRQRCAEGHTGEIWVKGASVALGYWRKAKQTEEIFQARIADDNDGPYLRTGDLGFVYQDELYVTGRAKDVMIFRGKNYYPQDIELTVVEAHAAMDNNGGAAFSYLSEQGEERLVIVQQVKRTAVRKLNEQEIFAAITSAITEQHGITPYEVVLIKPGRILKTSSGKIQRQENKRHYLADTFDVLARSRAPEAASEQPSRNANTLDHSELEETLRKVLQQVVGDEVDRQPNSLDVDATFLSLGVDSMKAVRISGELMELHDIELEATVLYEHPSIAQLAHYLCQFESVRECLEVKGQSYVEHTKVQSEATEVERSEPDTQALPDTMDVAVIGMACRYPQASDVDGYWQLLAEKRDAISVPDAVRQALCPELGQARLGGYLDNIEQFDAGLFGISPAEARYIDPQHRLLLETSFHAIQSAGMMPAELAGQPVGVYVGISQNDYFNMSNKAQQGNAYLGTGTALSIAANRLSYTYNFTGPSLSVDTACSSSLVALHHALSGIRAGDMPMALVSGVNLILSNEVTDACENAQMLAEDGRCKTFSRAADGYVRSEGVGCVLLKPLAQAMADRDPIYGVLKGSAVNQDGRSNGITAPNGASQQRVIRAALHSAAVAPADVQYIETHGTGTELGDPIEVSALAKVYGEGRAPNQPLLLGSAKANIGHLESGAGLAGLIKTLLCLNKGQVPAQLHTAQLNAHIPWQKLPVRVATQAQGWPEQGDNPRLAAVSSFGFGGTNAHVICAQAPAYPDQNSKTLSVNSGYVLPLSAKSTKSLAALASRYANALSIATPSRFDALVSQTACMPHYKEARHAFVGETREALVAALNDSTQLAHCVNEPQAPAHELVFLFTGQGAQYPDMGKALYDTQDVFRDAIDECDQLLGDTLGPRLLEVLYSDPDEQYLAQTQWTQVCLFAIEYAQAQLWLSRGLKPDYLVSHSVGEYAAACIAGVFSLADAIKLISERGRLMNALADNGRMVTARCDRAQADALVADISEQVSVSAYHGESGVVFSGHNSAMDKLCTALDSANVRHKAINTARAFHSPLMQPMLSEFAKVAAQITYAQPTIPYISSVTGQQEALRVCDPSYWVEQICAPVQFETCMAQLAQLDAYCALELGPKPVLCGLLQENRPAEQCEFLHVLHAKGADLPRLLSAQGRLFELGLALDLAQSPASECQPKVPLPLYPFDHSPYWIADIPAELGAQQSAQTNTEQVAGSREEAIRAFVLNTLSRLLSMPVADIQTHVPLLEMGVDSLMIMNAVRTYEREFGLEFSVRQFYETLSTVDLLVAYIIEHSDYQVTPAQVTPAQVTPAQVTPAQVTPAQVTPSSANNSEQVRVAPVEALSVNAPTELVATICREQLQAAAMVTNSNAAHSVEAVAARQLAMLQGRNGEQQTSAAALASTPAPQVVTTKATPTLQTSTQSDATRVLPGFGNKQITTAASSQSVQRHLASLTERYCAKTPLSKAMVSEHRPHLADCRASAGFRLSSKELLYPVFGKRCEGSRIWDIDGNEYIDITMDFGVNLFGHKPAFVTEALEQQIEDGLQLGLASPQACEVAALISELTALERVTFCNSGTEAVMTAVRLARNKTRRNKIVQFEGAYHGHYDGTLAQNAPGGDVVEAMCGGVRAGAISDNLVLEYGADSALQRIRAQGNEIAAVLVEPVQSRHPSHQPWAFLQALRALTAELGIALIFDEMITGFRAHPGGVQAMLGIQADMATYGKIVGGGLPVGVVAGSHEFMDGIDGGTWQYGDASYPQADTTFFAGTFCKHPLVMASAKAVLSEIKKQGPQLQESVSDKTQYLAHTLNAFFAKQSIPMQIEHFASLFRFRFSQNLDVFFYEMLNRGVFIWEGRNCFLSAAHTEADVNSIIQTVKDSVLALKAAGYFGEPDPADAQPEQFPLTGAQQQLLALALKSEYGAKAYHLQAVLRLSGDLDKARLAEAIAQLGTEYPLLCYSVDPLTLSHVKLAQPVLTQHIDSATLTELRYRPFEFGAQPLCRFDLLQTGAQEHVLSISAHHVLYDGLSLQQLMHRIASNYSSANSQVTPPPVVHFSAYVEGIERYLESADYAQDKAYWLDQLAPCEALALPTRFGADSQESFLVEKRVFKLDAMSEIKALSQSQGCGQFAALLAVYALWLHKLTGQTHIAVGIPVSDRGLLSDGYNSDDLDLHLPGYCTNILPVVVEFSDSVTVGELVKQVQSSLLEAFEHQHLPYSELTHEPVCLPQTLFNLDKVQQLPEFSGLSVSTCTTDTRFGQYPLSCNLLCVDGQWKLELEYLSARYDSDMMDNYAQALIALFAKVKGAQACADVSLLGEAARAQLLGQALQSPAQPLLLDALDEQVKHSAQRSALICSEQSLTYEQLQARANQLANYLTARGVGRDALVAIALPRRTELLVALLAVLKTGAAFLPLDLSFPQARLQDMLSDSKAAFLLCDALSEAAVAIANTRLDIIDLDARQTEIARSPNTFDAQPIAPQQPAYVIYTSGSTGKPKGVEISHGALANLLHTIAKEPGLNQSDCLLSVTTIAFDIALLELFGPLTVGATVLLASEQACSDPNELVALIDQHPVTVMQATPTLWQLLLAAKPDCVAGLTIWSGGEPLTPVLATQLLSHAKALWNMYGPTETTIWSATAQIFDPDDITIGKPVANTRLVVLNEHAKAGAAVQPVGVWGELWIGGAGLAEGYLARPALTKERFVTYQLEGGGSERLYRTGDRARRLADGRFELDGRLDHQVKLHGHRIELGEIEAQLRKVLGEVDVRVFVKNTAQGQSALCAYAIEQDQLAQRWTISALRSALANQLPTYMLPEYLCWLTQWPTTANGKLDRNALMVPSANQSTQTELCAPQSATQEKILACYCELLNTEQLGTRHNFFESGGNSVLAMQLVSRLNQHFAISATVGDIFDNPSTVQLAVRVEELISAGPADLHNGVERLSNIVSGRDISVALDDQSMTEMDL</sequence>
<evidence type="ECO:0000256" key="3">
    <source>
        <dbReference type="ARBA" id="ARBA00006432"/>
    </source>
</evidence>
<evidence type="ECO:0000259" key="13">
    <source>
        <dbReference type="PROSITE" id="PS52004"/>
    </source>
</evidence>
<evidence type="ECO:0000256" key="9">
    <source>
        <dbReference type="ARBA" id="ARBA00023098"/>
    </source>
</evidence>
<dbReference type="GO" id="GO:0071766">
    <property type="term" value="P:Actinobacterium-type cell wall biogenesis"/>
    <property type="evidence" value="ECO:0007669"/>
    <property type="project" value="UniProtKB-ARBA"/>
</dbReference>
<evidence type="ECO:0000313" key="15">
    <source>
        <dbReference type="Proteomes" id="UP000292345"/>
    </source>
</evidence>
<dbReference type="Gene3D" id="3.90.1150.10">
    <property type="entry name" value="Aspartate Aminotransferase, domain 1"/>
    <property type="match status" value="1"/>
</dbReference>
<dbReference type="Pfam" id="PF02801">
    <property type="entry name" value="Ketoacyl-synt_C"/>
    <property type="match status" value="1"/>
</dbReference>
<dbReference type="InterPro" id="IPR036736">
    <property type="entry name" value="ACP-like_sf"/>
</dbReference>
<dbReference type="Gene3D" id="3.30.70.3290">
    <property type="match status" value="1"/>
</dbReference>
<dbReference type="SUPFAM" id="SSF47336">
    <property type="entry name" value="ACP-like"/>
    <property type="match status" value="3"/>
</dbReference>
<keyword evidence="6" id="KW-0808">Transferase</keyword>
<dbReference type="InterPro" id="IPR001242">
    <property type="entry name" value="Condensation_dom"/>
</dbReference>